<reference evidence="1" key="1">
    <citation type="submission" date="2018-06" db="EMBL/GenBank/DDBJ databases">
        <authorList>
            <person name="Zhirakovskaya E."/>
        </authorList>
    </citation>
    <scope>NUCLEOTIDE SEQUENCE</scope>
</reference>
<accession>A0A3B0QW36</accession>
<proteinExistence type="predicted"/>
<dbReference type="AlphaFoldDB" id="A0A3B0QW36"/>
<dbReference type="EMBL" id="UOEA01000064">
    <property type="protein sequence ID" value="VAV84329.1"/>
    <property type="molecule type" value="Genomic_DNA"/>
</dbReference>
<protein>
    <submittedName>
        <fullName evidence="1">Uncharacterized protein</fullName>
    </submittedName>
</protein>
<organism evidence="1">
    <name type="scientific">hydrothermal vent metagenome</name>
    <dbReference type="NCBI Taxonomy" id="652676"/>
    <lineage>
        <taxon>unclassified sequences</taxon>
        <taxon>metagenomes</taxon>
        <taxon>ecological metagenomes</taxon>
    </lineage>
</organism>
<sequence length="86" mass="10094">MKEEYDLDKVEKCWKVLNEFSMAELANSSEDIVELNIIKNEMLKKEITYHIDKIVKDKIASKKNSQHTVDSLSAYIIKKYEKDVPD</sequence>
<name>A0A3B0QW36_9ZZZZ</name>
<gene>
    <name evidence="1" type="ORF">MNBD_DELTA01-1357</name>
</gene>
<evidence type="ECO:0000313" key="1">
    <source>
        <dbReference type="EMBL" id="VAV84329.1"/>
    </source>
</evidence>